<dbReference type="Proteomes" id="UP000504637">
    <property type="component" value="Unplaced"/>
</dbReference>
<dbReference type="OrthoDB" id="3943264at2759"/>
<dbReference type="AlphaFoldDB" id="A0A6J3MIQ3"/>
<organism evidence="4">
    <name type="scientific">Dissoconium aciculare CBS 342.82</name>
    <dbReference type="NCBI Taxonomy" id="1314786"/>
    <lineage>
        <taxon>Eukaryota</taxon>
        <taxon>Fungi</taxon>
        <taxon>Dikarya</taxon>
        <taxon>Ascomycota</taxon>
        <taxon>Pezizomycotina</taxon>
        <taxon>Dothideomycetes</taxon>
        <taxon>Dothideomycetidae</taxon>
        <taxon>Mycosphaerellales</taxon>
        <taxon>Dissoconiaceae</taxon>
        <taxon>Dissoconium</taxon>
    </lineage>
</organism>
<gene>
    <name evidence="4" type="ORF">K489DRAFT_427921</name>
</gene>
<reference evidence="4" key="1">
    <citation type="submission" date="2020-01" db="EMBL/GenBank/DDBJ databases">
        <authorList>
            <consortium name="DOE Joint Genome Institute"/>
            <person name="Haridas S."/>
            <person name="Albert R."/>
            <person name="Binder M."/>
            <person name="Bloem J."/>
            <person name="Labutti K."/>
            <person name="Salamov A."/>
            <person name="Andreopoulos B."/>
            <person name="Baker S.E."/>
            <person name="Barry K."/>
            <person name="Bills G."/>
            <person name="Bluhm B.H."/>
            <person name="Cannon C."/>
            <person name="Castanera R."/>
            <person name="Culley D.E."/>
            <person name="Daum C."/>
            <person name="Ezra D."/>
            <person name="Gonzalez J.B."/>
            <person name="Henrissat B."/>
            <person name="Kuo A."/>
            <person name="Liang C."/>
            <person name="Lipzen A."/>
            <person name="Lutzoni F."/>
            <person name="Magnuson J."/>
            <person name="Mondo S."/>
            <person name="Nolan M."/>
            <person name="Ohm R."/>
            <person name="Pangilinan J."/>
            <person name="Park H.-J."/>
            <person name="Ramirez L."/>
            <person name="Alfaro M."/>
            <person name="Sun H."/>
            <person name="Tritt A."/>
            <person name="Yoshinaga Y."/>
            <person name="Zwiers L.-H."/>
            <person name="Turgeon B.G."/>
            <person name="Goodwin S.B."/>
            <person name="Spatafora J.W."/>
            <person name="Crous P.W."/>
            <person name="Grigoriev I.V."/>
        </authorList>
    </citation>
    <scope>NUCLEOTIDE SEQUENCE</scope>
    <source>
        <strain evidence="4">CBS 342.82</strain>
    </source>
</reference>
<keyword evidence="2" id="KW-0732">Signal</keyword>
<feature type="region of interest" description="Disordered" evidence="1">
    <location>
        <begin position="231"/>
        <end position="259"/>
    </location>
</feature>
<protein>
    <submittedName>
        <fullName evidence="4">Uncharacterized protein</fullName>
    </submittedName>
</protein>
<evidence type="ECO:0000256" key="1">
    <source>
        <dbReference type="SAM" id="MobiDB-lite"/>
    </source>
</evidence>
<keyword evidence="3" id="KW-1185">Reference proteome</keyword>
<feature type="signal peptide" evidence="2">
    <location>
        <begin position="1"/>
        <end position="19"/>
    </location>
</feature>
<feature type="compositionally biased region" description="Basic and acidic residues" evidence="1">
    <location>
        <begin position="243"/>
        <end position="259"/>
    </location>
</feature>
<dbReference type="RefSeq" id="XP_033464620.1">
    <property type="nucleotide sequence ID" value="XM_033608318.1"/>
</dbReference>
<reference evidence="4" key="3">
    <citation type="submission" date="2025-08" db="UniProtKB">
        <authorList>
            <consortium name="RefSeq"/>
        </authorList>
    </citation>
    <scope>IDENTIFICATION</scope>
    <source>
        <strain evidence="4">CBS 342.82</strain>
    </source>
</reference>
<sequence>MRASLRKLTLLLQLTLVLSISISPRRMRWREYPEVKKYTSDHPRIEFSFIGVDIFAYPSTGGRVSASVTAAEFAWLGLSPLSPNSTKAVDESEENALALRLLQIGGQWWPNDVFLGRATSFRRSFPLGYHYPRDFDVGYQLDGGVLILETSPGFVSQRPGRERPGFKPLAYARLASCSTMEERCEVLRDFNATLYHSLEACPNGKIPQTLAEGIARGKNYTELPMKLHDDDYRSEWLGNGRQSTREEPDEKVENTKKTM</sequence>
<name>A0A6J3MIQ3_9PEZI</name>
<reference evidence="4" key="2">
    <citation type="submission" date="2020-04" db="EMBL/GenBank/DDBJ databases">
        <authorList>
            <consortium name="NCBI Genome Project"/>
        </authorList>
    </citation>
    <scope>NUCLEOTIDE SEQUENCE</scope>
    <source>
        <strain evidence="4">CBS 342.82</strain>
    </source>
</reference>
<evidence type="ECO:0000256" key="2">
    <source>
        <dbReference type="SAM" id="SignalP"/>
    </source>
</evidence>
<evidence type="ECO:0000313" key="3">
    <source>
        <dbReference type="Proteomes" id="UP000504637"/>
    </source>
</evidence>
<accession>A0A6J3MIQ3</accession>
<dbReference type="GeneID" id="54366118"/>
<evidence type="ECO:0000313" key="4">
    <source>
        <dbReference type="RefSeq" id="XP_033464620.1"/>
    </source>
</evidence>
<feature type="chain" id="PRO_5027121360" evidence="2">
    <location>
        <begin position="20"/>
        <end position="259"/>
    </location>
</feature>
<proteinExistence type="predicted"/>